<dbReference type="PANTHER" id="PTHR27005:SF363">
    <property type="entry name" value="OS07G0494300 PROTEIN"/>
    <property type="match status" value="1"/>
</dbReference>
<dbReference type="PROSITE" id="PS50011">
    <property type="entry name" value="PROTEIN_KINASE_DOM"/>
    <property type="match status" value="2"/>
</dbReference>
<dbReference type="InterPro" id="IPR045274">
    <property type="entry name" value="WAK-like"/>
</dbReference>
<dbReference type="Gene3D" id="3.30.200.20">
    <property type="entry name" value="Phosphorylase Kinase, domain 1"/>
    <property type="match status" value="2"/>
</dbReference>
<keyword evidence="9" id="KW-1185">Reference proteome</keyword>
<feature type="domain" description="Protein kinase" evidence="7">
    <location>
        <begin position="42"/>
        <end position="317"/>
    </location>
</feature>
<evidence type="ECO:0000256" key="2">
    <source>
        <dbReference type="ARBA" id="ARBA00022679"/>
    </source>
</evidence>
<gene>
    <name evidence="8" type="primary">gb06949</name>
    <name evidence="8" type="ORF">PR202_gb06949</name>
</gene>
<dbReference type="GO" id="GO:0005524">
    <property type="term" value="F:ATP binding"/>
    <property type="evidence" value="ECO:0007669"/>
    <property type="project" value="UniProtKB-UniRule"/>
</dbReference>
<dbReference type="InterPro" id="IPR008266">
    <property type="entry name" value="Tyr_kinase_AS"/>
</dbReference>
<dbReference type="FunFam" id="1.10.510.10:FF:000474">
    <property type="entry name" value="Wall-associated receptor kinase 3"/>
    <property type="match status" value="1"/>
</dbReference>
<evidence type="ECO:0000256" key="3">
    <source>
        <dbReference type="ARBA" id="ARBA00022741"/>
    </source>
</evidence>
<dbReference type="InterPro" id="IPR017441">
    <property type="entry name" value="Protein_kinase_ATP_BS"/>
</dbReference>
<proteinExistence type="predicted"/>
<reference evidence="8" key="2">
    <citation type="submission" date="2021-12" db="EMBL/GenBank/DDBJ databases">
        <title>Resequencing data analysis of finger millet.</title>
        <authorList>
            <person name="Hatakeyama M."/>
            <person name="Aluri S."/>
            <person name="Balachadran M.T."/>
            <person name="Sivarajan S.R."/>
            <person name="Poveda L."/>
            <person name="Shimizu-Inatsugi R."/>
            <person name="Schlapbach R."/>
            <person name="Sreeman S.M."/>
            <person name="Shimizu K.K."/>
        </authorList>
    </citation>
    <scope>NUCLEOTIDE SEQUENCE</scope>
</reference>
<keyword evidence="4" id="KW-0418">Kinase</keyword>
<accession>A0AAV5EA51</accession>
<dbReference type="GO" id="GO:0005886">
    <property type="term" value="C:plasma membrane"/>
    <property type="evidence" value="ECO:0007669"/>
    <property type="project" value="TreeGrafter"/>
</dbReference>
<dbReference type="PANTHER" id="PTHR27005">
    <property type="entry name" value="WALL-ASSOCIATED RECEPTOR KINASE-LIKE 21"/>
    <property type="match status" value="1"/>
</dbReference>
<comment type="caution">
    <text evidence="8">The sequence shown here is derived from an EMBL/GenBank/DDBJ whole genome shotgun (WGS) entry which is preliminary data.</text>
</comment>
<dbReference type="GO" id="GO:0007166">
    <property type="term" value="P:cell surface receptor signaling pathway"/>
    <property type="evidence" value="ECO:0007669"/>
    <property type="project" value="InterPro"/>
</dbReference>
<keyword evidence="3 6" id="KW-0547">Nucleotide-binding</keyword>
<dbReference type="EMBL" id="BQKI01000074">
    <property type="protein sequence ID" value="GJN19652.1"/>
    <property type="molecule type" value="Genomic_DNA"/>
</dbReference>
<feature type="binding site" evidence="6">
    <location>
        <position position="71"/>
    </location>
    <ligand>
        <name>ATP</name>
        <dbReference type="ChEBI" id="CHEBI:30616"/>
    </ligand>
</feature>
<dbReference type="InterPro" id="IPR008271">
    <property type="entry name" value="Ser/Thr_kinase_AS"/>
</dbReference>
<evidence type="ECO:0000256" key="4">
    <source>
        <dbReference type="ARBA" id="ARBA00022777"/>
    </source>
</evidence>
<dbReference type="SUPFAM" id="SSF56112">
    <property type="entry name" value="Protein kinase-like (PK-like)"/>
    <property type="match status" value="2"/>
</dbReference>
<name>A0AAV5EA51_ELECO</name>
<evidence type="ECO:0000313" key="9">
    <source>
        <dbReference type="Proteomes" id="UP001054889"/>
    </source>
</evidence>
<dbReference type="Pfam" id="PF07714">
    <property type="entry name" value="PK_Tyr_Ser-Thr"/>
    <property type="match status" value="2"/>
</dbReference>
<evidence type="ECO:0000313" key="8">
    <source>
        <dbReference type="EMBL" id="GJN19652.1"/>
    </source>
</evidence>
<feature type="domain" description="Protein kinase" evidence="7">
    <location>
        <begin position="351"/>
        <end position="617"/>
    </location>
</feature>
<dbReference type="SMART" id="SM00220">
    <property type="entry name" value="S_TKc"/>
    <property type="match status" value="2"/>
</dbReference>
<evidence type="ECO:0000259" key="7">
    <source>
        <dbReference type="PROSITE" id="PS50011"/>
    </source>
</evidence>
<keyword evidence="5 6" id="KW-0067">ATP-binding</keyword>
<dbReference type="InterPro" id="IPR000719">
    <property type="entry name" value="Prot_kinase_dom"/>
</dbReference>
<dbReference type="InterPro" id="IPR001245">
    <property type="entry name" value="Ser-Thr/Tyr_kinase_cat_dom"/>
</dbReference>
<protein>
    <recommendedName>
        <fullName evidence="7">Protein kinase domain-containing protein</fullName>
    </recommendedName>
</protein>
<organism evidence="8 9">
    <name type="scientific">Eleusine coracana subsp. coracana</name>
    <dbReference type="NCBI Taxonomy" id="191504"/>
    <lineage>
        <taxon>Eukaryota</taxon>
        <taxon>Viridiplantae</taxon>
        <taxon>Streptophyta</taxon>
        <taxon>Embryophyta</taxon>
        <taxon>Tracheophyta</taxon>
        <taxon>Spermatophyta</taxon>
        <taxon>Magnoliopsida</taxon>
        <taxon>Liliopsida</taxon>
        <taxon>Poales</taxon>
        <taxon>Poaceae</taxon>
        <taxon>PACMAD clade</taxon>
        <taxon>Chloridoideae</taxon>
        <taxon>Cynodonteae</taxon>
        <taxon>Eleusininae</taxon>
        <taxon>Eleusine</taxon>
    </lineage>
</organism>
<keyword evidence="1" id="KW-0723">Serine/threonine-protein kinase</keyword>
<dbReference type="AlphaFoldDB" id="A0AAV5EA51"/>
<evidence type="ECO:0000256" key="1">
    <source>
        <dbReference type="ARBA" id="ARBA00022527"/>
    </source>
</evidence>
<dbReference type="PROSITE" id="PS00108">
    <property type="entry name" value="PROTEIN_KINASE_ST"/>
    <property type="match status" value="1"/>
</dbReference>
<reference evidence="8" key="1">
    <citation type="journal article" date="2018" name="DNA Res.">
        <title>Multiple hybrid de novo genome assembly of finger millet, an orphan allotetraploid crop.</title>
        <authorList>
            <person name="Hatakeyama M."/>
            <person name="Aluri S."/>
            <person name="Balachadran M.T."/>
            <person name="Sivarajan S.R."/>
            <person name="Patrignani A."/>
            <person name="Gruter S."/>
            <person name="Poveda L."/>
            <person name="Shimizu-Inatsugi R."/>
            <person name="Baeten J."/>
            <person name="Francoijs K.J."/>
            <person name="Nataraja K.N."/>
            <person name="Reddy Y.A.N."/>
            <person name="Phadnis S."/>
            <person name="Ravikumar R.L."/>
            <person name="Schlapbach R."/>
            <person name="Sreeman S.M."/>
            <person name="Shimizu K.K."/>
        </authorList>
    </citation>
    <scope>NUCLEOTIDE SEQUENCE</scope>
</reference>
<dbReference type="FunFam" id="3.30.200.20:FF:000337">
    <property type="entry name" value="Wall-associated receptor kinase 3"/>
    <property type="match status" value="1"/>
</dbReference>
<dbReference type="PROSITE" id="PS00109">
    <property type="entry name" value="PROTEIN_KINASE_TYR"/>
    <property type="match status" value="1"/>
</dbReference>
<evidence type="ECO:0000256" key="5">
    <source>
        <dbReference type="ARBA" id="ARBA00022840"/>
    </source>
</evidence>
<evidence type="ECO:0000256" key="6">
    <source>
        <dbReference type="PROSITE-ProRule" id="PRU10141"/>
    </source>
</evidence>
<dbReference type="GO" id="GO:0004674">
    <property type="term" value="F:protein serine/threonine kinase activity"/>
    <property type="evidence" value="ECO:0007669"/>
    <property type="project" value="UniProtKB-KW"/>
</dbReference>
<dbReference type="Gene3D" id="1.10.510.10">
    <property type="entry name" value="Transferase(Phosphotransferase) domain 1"/>
    <property type="match status" value="2"/>
</dbReference>
<dbReference type="PROSITE" id="PS00107">
    <property type="entry name" value="PROTEIN_KINASE_ATP"/>
    <property type="match status" value="1"/>
</dbReference>
<keyword evidence="2" id="KW-0808">Transferase</keyword>
<dbReference type="Proteomes" id="UP001054889">
    <property type="component" value="Unassembled WGS sequence"/>
</dbReference>
<dbReference type="InterPro" id="IPR011009">
    <property type="entry name" value="Kinase-like_dom_sf"/>
</dbReference>
<sequence length="660" mass="75843">MEEQRQQLQLLFSKFASSVIVKTDNDLNIRCFTEKQIESITDNYNTVLGKGGFSVVYQGRLDDGRPVAVKKYIFTTKKKEFMKEVIIQSQFSHRNIVRLLGCCVEADAPMLVTEFAPNGNLSDLLHGLNPHQVRLSLDTRLQMASDVAEALVYMHTSQSHPILHGDIKPENIFLDNKYMPKLSDFGISRLISMDSDEYTGYVIGSMGYIDPVFCQTGRLTTKSDVYSFGVVLLELVTREKAINDDRYALVKTFGRAHTKSSRHELLDKEITMTDMRVLDDIVNLALECVKFELEERPEMRDVFECLRKIQRSKEARLQKIQEEKRCQEIISFLQRSFKRFITREKINNIINDFKNNPTECFMGKIYRGASGKISCLAIEMSLNVRDGVLKEFYHQIILHSKVKHENVVKFVGCCMDGDSPILVYESANANLHDILFHGGTINCTIDCLERYKIAVSIAKGLSYLHSLGIVHGDVRTANMLVMNDIPKFKVLLFNVRIKISGIGASVYLSMVKAAHERIKAEENNGYMDPRFLESGVLNKETDIYSLGVVLLELFTGRMVSNRIRKCRIEELWENEVCYHIKETKKIISRCLDPDVSRRPKLEEVITWFRKEQRHFWNDRLDGHFCGDDCRASTGGAKFRPLPYLAYNHEERILRSLGNFL</sequence>